<dbReference type="Gene3D" id="3.30.710.10">
    <property type="entry name" value="Potassium Channel Kv1.1, Chain A"/>
    <property type="match status" value="1"/>
</dbReference>
<dbReference type="SMART" id="SM00061">
    <property type="entry name" value="MATH"/>
    <property type="match status" value="1"/>
</dbReference>
<keyword evidence="5" id="KW-1185">Reference proteome</keyword>
<dbReference type="InterPro" id="IPR008974">
    <property type="entry name" value="TRAF-like"/>
</dbReference>
<dbReference type="AlphaFoldDB" id="A0ABD2JSX0"/>
<proteinExistence type="predicted"/>
<dbReference type="Gene3D" id="2.60.210.10">
    <property type="entry name" value="Apoptosis, Tumor Necrosis Factor Receptor Associated Protein 2, Chain A"/>
    <property type="match status" value="1"/>
</dbReference>
<dbReference type="SMART" id="SM00225">
    <property type="entry name" value="BTB"/>
    <property type="match status" value="1"/>
</dbReference>
<dbReference type="InterPro" id="IPR000210">
    <property type="entry name" value="BTB/POZ_dom"/>
</dbReference>
<dbReference type="PROSITE" id="PS50144">
    <property type="entry name" value="MATH"/>
    <property type="match status" value="1"/>
</dbReference>
<organism evidence="4 5">
    <name type="scientific">Heterodera schachtii</name>
    <name type="common">Sugarbeet cyst nematode worm</name>
    <name type="synonym">Tylenchus schachtii</name>
    <dbReference type="NCBI Taxonomy" id="97005"/>
    <lineage>
        <taxon>Eukaryota</taxon>
        <taxon>Metazoa</taxon>
        <taxon>Ecdysozoa</taxon>
        <taxon>Nematoda</taxon>
        <taxon>Chromadorea</taxon>
        <taxon>Rhabditida</taxon>
        <taxon>Tylenchina</taxon>
        <taxon>Tylenchomorpha</taxon>
        <taxon>Tylenchoidea</taxon>
        <taxon>Heteroderidae</taxon>
        <taxon>Heteroderinae</taxon>
        <taxon>Heterodera</taxon>
    </lineage>
</organism>
<feature type="domain" description="MATH" evidence="3">
    <location>
        <begin position="34"/>
        <end position="167"/>
    </location>
</feature>
<name>A0ABD2JSX0_HETSC</name>
<evidence type="ECO:0000313" key="4">
    <source>
        <dbReference type="EMBL" id="KAL3093735.1"/>
    </source>
</evidence>
<dbReference type="PROSITE" id="PS50097">
    <property type="entry name" value="BTB"/>
    <property type="match status" value="1"/>
</dbReference>
<dbReference type="EMBL" id="JBICCN010000107">
    <property type="protein sequence ID" value="KAL3093735.1"/>
    <property type="molecule type" value="Genomic_DNA"/>
</dbReference>
<accession>A0ABD2JSX0</accession>
<dbReference type="InterPro" id="IPR002083">
    <property type="entry name" value="MATH/TRAF_dom"/>
</dbReference>
<evidence type="ECO:0000256" key="1">
    <source>
        <dbReference type="SAM" id="MobiDB-lite"/>
    </source>
</evidence>
<dbReference type="SUPFAM" id="SSF54695">
    <property type="entry name" value="POZ domain"/>
    <property type="match status" value="1"/>
</dbReference>
<dbReference type="PANTHER" id="PTHR22744:SF14">
    <property type="entry name" value="BTB DOMAIN-CONTAINING PROTEIN-RELATED"/>
    <property type="match status" value="1"/>
</dbReference>
<evidence type="ECO:0008006" key="6">
    <source>
        <dbReference type="Google" id="ProtNLM"/>
    </source>
</evidence>
<evidence type="ECO:0000313" key="5">
    <source>
        <dbReference type="Proteomes" id="UP001620645"/>
    </source>
</evidence>
<sequence length="349" mass="40365">MESSKSHLTQPNTNTDQQNEKGNKYKRSGQILFQMPYFRSFANYHYYKNRFNAREEKLSPAEHINGLPWRISVINNSNQTMELYLKCDGDPNDLAWSCQASWNISIVPSTKRNESEMQKWTLNGSNVFDAINAKWGNEHFTNFDELMDPKNGLYTDEEDTMKFLAEVCTEKPRGMAGIRTEDILLVNGQMVYLNKYLLATHSDFFRTLFFGPNAEETPKIVIDGGEENDSTVANFERTISMLSPHNAKLDDYCVESVLLLANRFLLDSVENFCVNFLMNESKKSNICKFRLAHQCSIIGMKNKILNGMTKEDFDVGGYNHYDILSEHYKLDEEATKELKERHKQLFGRN</sequence>
<dbReference type="PANTHER" id="PTHR22744">
    <property type="entry name" value="HELIX LOOP HELIX PROTEIN 21-RELATED"/>
    <property type="match status" value="1"/>
</dbReference>
<evidence type="ECO:0000259" key="2">
    <source>
        <dbReference type="PROSITE" id="PS50097"/>
    </source>
</evidence>
<protein>
    <recommendedName>
        <fullName evidence="6">BTB domain-containing protein</fullName>
    </recommendedName>
</protein>
<dbReference type="SUPFAM" id="SSF49599">
    <property type="entry name" value="TRAF domain-like"/>
    <property type="match status" value="1"/>
</dbReference>
<dbReference type="InterPro" id="IPR011333">
    <property type="entry name" value="SKP1/BTB/POZ_sf"/>
</dbReference>
<evidence type="ECO:0000259" key="3">
    <source>
        <dbReference type="PROSITE" id="PS50144"/>
    </source>
</evidence>
<reference evidence="4 5" key="1">
    <citation type="submission" date="2024-10" db="EMBL/GenBank/DDBJ databases">
        <authorList>
            <person name="Kim D."/>
        </authorList>
    </citation>
    <scope>NUCLEOTIDE SEQUENCE [LARGE SCALE GENOMIC DNA]</scope>
    <source>
        <strain evidence="4">Taebaek</strain>
    </source>
</reference>
<dbReference type="Pfam" id="PF00651">
    <property type="entry name" value="BTB"/>
    <property type="match status" value="1"/>
</dbReference>
<dbReference type="Proteomes" id="UP001620645">
    <property type="component" value="Unassembled WGS sequence"/>
</dbReference>
<comment type="caution">
    <text evidence="4">The sequence shown here is derived from an EMBL/GenBank/DDBJ whole genome shotgun (WGS) entry which is preliminary data.</text>
</comment>
<feature type="domain" description="BTB" evidence="2">
    <location>
        <begin position="180"/>
        <end position="251"/>
    </location>
</feature>
<feature type="region of interest" description="Disordered" evidence="1">
    <location>
        <begin position="1"/>
        <end position="23"/>
    </location>
</feature>
<feature type="compositionally biased region" description="Polar residues" evidence="1">
    <location>
        <begin position="1"/>
        <end position="17"/>
    </location>
</feature>
<dbReference type="Pfam" id="PF22486">
    <property type="entry name" value="MATH_2"/>
    <property type="match status" value="1"/>
</dbReference>
<gene>
    <name evidence="4" type="ORF">niasHS_006297</name>
</gene>